<dbReference type="AlphaFoldDB" id="A0A2J7QLF9"/>
<evidence type="ECO:0000313" key="4">
    <source>
        <dbReference type="Proteomes" id="UP000235965"/>
    </source>
</evidence>
<dbReference type="STRING" id="105785.A0A2J7QLF9"/>
<reference evidence="3 4" key="1">
    <citation type="submission" date="2017-12" db="EMBL/GenBank/DDBJ databases">
        <title>Hemimetabolous genomes reveal molecular basis of termite eusociality.</title>
        <authorList>
            <person name="Harrison M.C."/>
            <person name="Jongepier E."/>
            <person name="Robertson H.M."/>
            <person name="Arning N."/>
            <person name="Bitard-Feildel T."/>
            <person name="Chao H."/>
            <person name="Childers C.P."/>
            <person name="Dinh H."/>
            <person name="Doddapaneni H."/>
            <person name="Dugan S."/>
            <person name="Gowin J."/>
            <person name="Greiner C."/>
            <person name="Han Y."/>
            <person name="Hu H."/>
            <person name="Hughes D.S.T."/>
            <person name="Huylmans A.-K."/>
            <person name="Kemena C."/>
            <person name="Kremer L.P.M."/>
            <person name="Lee S.L."/>
            <person name="Lopez-Ezquerra A."/>
            <person name="Mallet L."/>
            <person name="Monroy-Kuhn J.M."/>
            <person name="Moser A."/>
            <person name="Murali S.C."/>
            <person name="Muzny D.M."/>
            <person name="Otani S."/>
            <person name="Piulachs M.-D."/>
            <person name="Poelchau M."/>
            <person name="Qu J."/>
            <person name="Schaub F."/>
            <person name="Wada-Katsumata A."/>
            <person name="Worley K.C."/>
            <person name="Xie Q."/>
            <person name="Ylla G."/>
            <person name="Poulsen M."/>
            <person name="Gibbs R.A."/>
            <person name="Schal C."/>
            <person name="Richards S."/>
            <person name="Belles X."/>
            <person name="Korb J."/>
            <person name="Bornberg-Bauer E."/>
        </authorList>
    </citation>
    <scope>NUCLEOTIDE SEQUENCE [LARGE SCALE GENOMIC DNA]</scope>
    <source>
        <tissue evidence="3">Whole body</tissue>
    </source>
</reference>
<dbReference type="Pfam" id="PF10545">
    <property type="entry name" value="MADF_DNA_bdg"/>
    <property type="match status" value="1"/>
</dbReference>
<accession>A0A2J7QLF9</accession>
<evidence type="ECO:0000256" key="1">
    <source>
        <dbReference type="SAM" id="MobiDB-lite"/>
    </source>
</evidence>
<dbReference type="PROSITE" id="PS51029">
    <property type="entry name" value="MADF"/>
    <property type="match status" value="1"/>
</dbReference>
<evidence type="ECO:0000259" key="2">
    <source>
        <dbReference type="PROSITE" id="PS51029"/>
    </source>
</evidence>
<sequence length="246" mass="28246">MKFINLYKQEECLWNISLLDYKNKEARNLALERIAAAMGLEGFGVSDVKYKIKNIRSSYCQELKKIQFSEASCSSPEDVYRPTVVWFSSLHSFLKSFVFQRERPPGFTPDRVSRSTSIKDEEIVLEEVTQLYDTNEAWTSVEESACGKREASEFRLEGSASPEPARQQPKRCKTSDCGLLCKTVDRLKEVLDRKEEDEFETFGKSVACQLKRLSVRRAASAQLKIQAILTEERIEQELEHQAINVP</sequence>
<dbReference type="PANTHER" id="PTHR21505">
    <property type="entry name" value="MADF DOMAIN-CONTAINING PROTEIN-RELATED"/>
    <property type="match status" value="1"/>
</dbReference>
<dbReference type="InParanoid" id="A0A2J7QLF9"/>
<feature type="region of interest" description="Disordered" evidence="1">
    <location>
        <begin position="152"/>
        <end position="171"/>
    </location>
</feature>
<feature type="domain" description="MADF" evidence="2">
    <location>
        <begin position="2"/>
        <end position="99"/>
    </location>
</feature>
<dbReference type="SMART" id="SM00595">
    <property type="entry name" value="MADF"/>
    <property type="match status" value="1"/>
</dbReference>
<dbReference type="OrthoDB" id="8190343at2759"/>
<name>A0A2J7QLF9_9NEOP</name>
<proteinExistence type="predicted"/>
<evidence type="ECO:0000313" key="3">
    <source>
        <dbReference type="EMBL" id="PNF29421.1"/>
    </source>
</evidence>
<dbReference type="PANTHER" id="PTHR21505:SF8">
    <property type="entry name" value="DPT-YFP REPRESSOR BY OVEREXPRESSION, ISOFORM D-RELATED"/>
    <property type="match status" value="1"/>
</dbReference>
<protein>
    <recommendedName>
        <fullName evidence="2">MADF domain-containing protein</fullName>
    </recommendedName>
</protein>
<keyword evidence="4" id="KW-1185">Reference proteome</keyword>
<gene>
    <name evidence="3" type="ORF">B7P43_G06849</name>
</gene>
<dbReference type="InterPro" id="IPR006578">
    <property type="entry name" value="MADF-dom"/>
</dbReference>
<dbReference type="EMBL" id="NEVH01013245">
    <property type="protein sequence ID" value="PNF29421.1"/>
    <property type="molecule type" value="Genomic_DNA"/>
</dbReference>
<organism evidence="3 4">
    <name type="scientific">Cryptotermes secundus</name>
    <dbReference type="NCBI Taxonomy" id="105785"/>
    <lineage>
        <taxon>Eukaryota</taxon>
        <taxon>Metazoa</taxon>
        <taxon>Ecdysozoa</taxon>
        <taxon>Arthropoda</taxon>
        <taxon>Hexapoda</taxon>
        <taxon>Insecta</taxon>
        <taxon>Pterygota</taxon>
        <taxon>Neoptera</taxon>
        <taxon>Polyneoptera</taxon>
        <taxon>Dictyoptera</taxon>
        <taxon>Blattodea</taxon>
        <taxon>Blattoidea</taxon>
        <taxon>Termitoidae</taxon>
        <taxon>Kalotermitidae</taxon>
        <taxon>Cryptotermitinae</taxon>
        <taxon>Cryptotermes</taxon>
    </lineage>
</organism>
<dbReference type="Proteomes" id="UP000235965">
    <property type="component" value="Unassembled WGS sequence"/>
</dbReference>
<comment type="caution">
    <text evidence="3">The sequence shown here is derived from an EMBL/GenBank/DDBJ whole genome shotgun (WGS) entry which is preliminary data.</text>
</comment>